<dbReference type="PROSITE" id="PS50137">
    <property type="entry name" value="DS_RBD"/>
    <property type="match status" value="1"/>
</dbReference>
<keyword evidence="11 13" id="KW-0694">RNA-binding</keyword>
<dbReference type="GO" id="GO:0005737">
    <property type="term" value="C:cytoplasm"/>
    <property type="evidence" value="ECO:0007669"/>
    <property type="project" value="UniProtKB-SubCell"/>
</dbReference>
<dbReference type="PANTHER" id="PTHR14950">
    <property type="entry name" value="DICER-RELATED"/>
    <property type="match status" value="1"/>
</dbReference>
<keyword evidence="6 13" id="KW-0540">Nuclease</keyword>
<evidence type="ECO:0000256" key="9">
    <source>
        <dbReference type="ARBA" id="ARBA00022801"/>
    </source>
</evidence>
<evidence type="ECO:0000256" key="4">
    <source>
        <dbReference type="ARBA" id="ARBA00022664"/>
    </source>
</evidence>
<keyword evidence="3 13" id="KW-0698">rRNA processing</keyword>
<evidence type="ECO:0000256" key="1">
    <source>
        <dbReference type="ARBA" id="ARBA00000109"/>
    </source>
</evidence>
<evidence type="ECO:0000259" key="14">
    <source>
        <dbReference type="PROSITE" id="PS50137"/>
    </source>
</evidence>
<dbReference type="EMBL" id="CP033021">
    <property type="protein sequence ID" value="AYN65209.1"/>
    <property type="molecule type" value="Genomic_DNA"/>
</dbReference>
<evidence type="ECO:0000256" key="12">
    <source>
        <dbReference type="ARBA" id="ARBA00049596"/>
    </source>
</evidence>
<comment type="catalytic activity">
    <reaction evidence="1 13">
        <text>Endonucleolytic cleavage to 5'-phosphomonoester.</text>
        <dbReference type="EC" id="3.1.26.3"/>
    </reaction>
</comment>
<keyword evidence="7 13" id="KW-0479">Metal-binding</keyword>
<dbReference type="EC" id="3.1.26.3" evidence="13"/>
<evidence type="ECO:0000256" key="2">
    <source>
        <dbReference type="ARBA" id="ARBA00010183"/>
    </source>
</evidence>
<keyword evidence="4 13" id="KW-0507">mRNA processing</keyword>
<evidence type="ECO:0000256" key="8">
    <source>
        <dbReference type="ARBA" id="ARBA00022759"/>
    </source>
</evidence>
<gene>
    <name evidence="13" type="primary">rnc</name>
    <name evidence="16" type="ORF">KN71_000565</name>
</gene>
<reference evidence="16 17" key="1">
    <citation type="submission" date="2014-08" db="EMBL/GenBank/DDBJ databases">
        <authorList>
            <person name="Kuleshov K."/>
            <person name="Dedkov V."/>
            <person name="Markelov M."/>
            <person name="Pimkina E."/>
        </authorList>
    </citation>
    <scope>NUCLEOTIDE SEQUENCE [LARGE SCALE GENOMIC DNA]</scope>
    <source>
        <strain evidence="17">TOA</strain>
    </source>
</reference>
<comment type="subunit">
    <text evidence="13">Homodimer.</text>
</comment>
<evidence type="ECO:0000256" key="11">
    <source>
        <dbReference type="ARBA" id="ARBA00022884"/>
    </source>
</evidence>
<dbReference type="CDD" id="cd00048">
    <property type="entry name" value="DSRM_SF"/>
    <property type="match status" value="1"/>
</dbReference>
<dbReference type="CDD" id="cd00593">
    <property type="entry name" value="RIBOc"/>
    <property type="match status" value="1"/>
</dbReference>
<organism evidence="16 17">
    <name type="scientific">Metamycoplasma hominis</name>
    <name type="common">Mycoplasma hominis</name>
    <dbReference type="NCBI Taxonomy" id="2098"/>
    <lineage>
        <taxon>Bacteria</taxon>
        <taxon>Bacillati</taxon>
        <taxon>Mycoplasmatota</taxon>
        <taxon>Mycoplasmoidales</taxon>
        <taxon>Metamycoplasmataceae</taxon>
        <taxon>Metamycoplasma</taxon>
    </lineage>
</organism>
<accession>A0A454C9T6</accession>
<evidence type="ECO:0000256" key="5">
    <source>
        <dbReference type="ARBA" id="ARBA00022694"/>
    </source>
</evidence>
<keyword evidence="10 13" id="KW-0460">Magnesium</keyword>
<feature type="binding site" evidence="13">
    <location>
        <position position="147"/>
    </location>
    <ligand>
        <name>Mg(2+)</name>
        <dbReference type="ChEBI" id="CHEBI:18420"/>
    </ligand>
</feature>
<dbReference type="HAMAP" id="MF_00104">
    <property type="entry name" value="RNase_III"/>
    <property type="match status" value="1"/>
</dbReference>
<comment type="function">
    <text evidence="12 13">Digests double-stranded RNA. Involved in the processing of primary rRNA transcript to yield the immediate precursors to the large and small rRNAs (23S and 16S). Processes some mRNAs, and tRNAs when they are encoded in the rRNA operon. Processes pre-crRNA and tracrRNA of type II CRISPR loci if present in the organism.</text>
</comment>
<dbReference type="AlphaFoldDB" id="A0A454C9T6"/>
<proteinExistence type="inferred from homology"/>
<dbReference type="SUPFAM" id="SSF69065">
    <property type="entry name" value="RNase III domain-like"/>
    <property type="match status" value="1"/>
</dbReference>
<dbReference type="GO" id="GO:0006364">
    <property type="term" value="P:rRNA processing"/>
    <property type="evidence" value="ECO:0007669"/>
    <property type="project" value="UniProtKB-UniRule"/>
</dbReference>
<dbReference type="GO" id="GO:0019843">
    <property type="term" value="F:rRNA binding"/>
    <property type="evidence" value="ECO:0007669"/>
    <property type="project" value="UniProtKB-KW"/>
</dbReference>
<dbReference type="InterPro" id="IPR036389">
    <property type="entry name" value="RNase_III_sf"/>
</dbReference>
<dbReference type="InterPro" id="IPR011907">
    <property type="entry name" value="RNase_III"/>
</dbReference>
<comment type="cofactor">
    <cofactor evidence="13">
        <name>Mg(2+)</name>
        <dbReference type="ChEBI" id="CHEBI:18420"/>
    </cofactor>
</comment>
<feature type="domain" description="RNase III" evidence="15">
    <location>
        <begin position="10"/>
        <end position="158"/>
    </location>
</feature>
<dbReference type="GO" id="GO:0004525">
    <property type="term" value="F:ribonuclease III activity"/>
    <property type="evidence" value="ECO:0007669"/>
    <property type="project" value="UniProtKB-UniRule"/>
</dbReference>
<name>A0A454C9T6_METHO</name>
<dbReference type="Proteomes" id="UP000029712">
    <property type="component" value="Chromosome"/>
</dbReference>
<feature type="active site" evidence="13">
    <location>
        <position position="147"/>
    </location>
</feature>
<evidence type="ECO:0000256" key="13">
    <source>
        <dbReference type="HAMAP-Rule" id="MF_00104"/>
    </source>
</evidence>
<comment type="similarity">
    <text evidence="2">Belongs to the ribonuclease III family.</text>
</comment>
<keyword evidence="13" id="KW-0963">Cytoplasm</keyword>
<evidence type="ECO:0000256" key="10">
    <source>
        <dbReference type="ARBA" id="ARBA00022842"/>
    </source>
</evidence>
<dbReference type="RefSeq" id="WP_080725763.1">
    <property type="nucleotide sequence ID" value="NZ_CP033021.1"/>
</dbReference>
<reference evidence="16 17" key="2">
    <citation type="submission" date="2018-10" db="EMBL/GenBank/DDBJ databases">
        <title>Detection and isolation of Mycoplasma hominis as a predominant microorganism from pelvic cavity of patient with salpingitis and tubo-ovarian abscess.</title>
        <authorList>
            <person name="Guschin A.E."/>
            <person name="Khayrullina G.A."/>
            <person name="Rakovskaya I.V."/>
            <person name="Shelenkov A.A."/>
            <person name="Shagin D.A."/>
        </authorList>
    </citation>
    <scope>NUCLEOTIDE SEQUENCE [LARGE SCALE GENOMIC DNA]</scope>
    <source>
        <strain evidence="17">TOA</strain>
    </source>
</reference>
<keyword evidence="8 13" id="KW-0255">Endonuclease</keyword>
<keyword evidence="13" id="KW-0699">rRNA-binding</keyword>
<dbReference type="GO" id="GO:0008033">
    <property type="term" value="P:tRNA processing"/>
    <property type="evidence" value="ECO:0007669"/>
    <property type="project" value="UniProtKB-KW"/>
</dbReference>
<dbReference type="PANTHER" id="PTHR14950:SF37">
    <property type="entry name" value="ENDORIBONUCLEASE DICER"/>
    <property type="match status" value="1"/>
</dbReference>
<dbReference type="Gene3D" id="3.30.160.20">
    <property type="match status" value="1"/>
</dbReference>
<protein>
    <recommendedName>
        <fullName evidence="13">Ribonuclease 3</fullName>
        <ecNumber evidence="13">3.1.26.3</ecNumber>
    </recommendedName>
    <alternativeName>
        <fullName evidence="13">Ribonuclease III</fullName>
        <shortName evidence="13">RNase III</shortName>
    </alternativeName>
</protein>
<dbReference type="InterPro" id="IPR000999">
    <property type="entry name" value="RNase_III_dom"/>
</dbReference>
<evidence type="ECO:0000259" key="15">
    <source>
        <dbReference type="PROSITE" id="PS50142"/>
    </source>
</evidence>
<keyword evidence="5 13" id="KW-0819">tRNA processing</keyword>
<dbReference type="SUPFAM" id="SSF54768">
    <property type="entry name" value="dsRNA-binding domain-like"/>
    <property type="match status" value="1"/>
</dbReference>
<feature type="binding site" evidence="13">
    <location>
        <position position="144"/>
    </location>
    <ligand>
        <name>Mg(2+)</name>
        <dbReference type="ChEBI" id="CHEBI:18420"/>
    </ligand>
</feature>
<comment type="subcellular location">
    <subcellularLocation>
        <location evidence="13">Cytoplasm</location>
    </subcellularLocation>
</comment>
<evidence type="ECO:0000256" key="7">
    <source>
        <dbReference type="ARBA" id="ARBA00022723"/>
    </source>
</evidence>
<sequence length="283" mass="33220">MGIEEWQEYIYQIEYTIGYSFKNKFLLYQAFTRSSYSNQYGVENNEVLEFIGDSVWSFCVVQLMAEKFGFLKSASQYYNKYEDLEEYCLIANENESDFTDLKNQIVSNKTLAKKINKLGFAKYLVLGDNDKRNNVANQDSVKADLFEAIIGAIAIDSGWDIKRLKNIIIKMLDIEHFFRDVDCREKRPNKFKLENAINTLKELAERGECSMPIYQISEKPIIDNNGKQWWHCRCNVNFRNLQWMGCLWTKYTEGYGTSKKLAKKMAAYNMLCDHYGLPNEYKN</sequence>
<feature type="domain" description="DRBM" evidence="14">
    <location>
        <begin position="195"/>
        <end position="271"/>
    </location>
</feature>
<dbReference type="GO" id="GO:0046872">
    <property type="term" value="F:metal ion binding"/>
    <property type="evidence" value="ECO:0007669"/>
    <property type="project" value="UniProtKB-KW"/>
</dbReference>
<dbReference type="OrthoDB" id="9805026at2"/>
<dbReference type="Pfam" id="PF14622">
    <property type="entry name" value="Ribonucleas_3_3"/>
    <property type="match status" value="1"/>
</dbReference>
<evidence type="ECO:0000313" key="16">
    <source>
        <dbReference type="EMBL" id="AYN65209.1"/>
    </source>
</evidence>
<dbReference type="InterPro" id="IPR014720">
    <property type="entry name" value="dsRBD_dom"/>
</dbReference>
<keyword evidence="9 13" id="KW-0378">Hydrolase</keyword>
<feature type="active site" evidence="13">
    <location>
        <position position="53"/>
    </location>
</feature>
<feature type="binding site" evidence="13">
    <location>
        <position position="49"/>
    </location>
    <ligand>
        <name>Mg(2+)</name>
        <dbReference type="ChEBI" id="CHEBI:18420"/>
    </ligand>
</feature>
<dbReference type="SMART" id="SM00535">
    <property type="entry name" value="RIBOc"/>
    <property type="match status" value="1"/>
</dbReference>
<evidence type="ECO:0000256" key="6">
    <source>
        <dbReference type="ARBA" id="ARBA00022722"/>
    </source>
</evidence>
<dbReference type="PROSITE" id="PS50142">
    <property type="entry name" value="RNASE_3_2"/>
    <property type="match status" value="1"/>
</dbReference>
<evidence type="ECO:0000256" key="3">
    <source>
        <dbReference type="ARBA" id="ARBA00022552"/>
    </source>
</evidence>
<dbReference type="Gene3D" id="1.10.1520.10">
    <property type="entry name" value="Ribonuclease III domain"/>
    <property type="match status" value="1"/>
</dbReference>
<dbReference type="GO" id="GO:0006397">
    <property type="term" value="P:mRNA processing"/>
    <property type="evidence" value="ECO:0007669"/>
    <property type="project" value="UniProtKB-UniRule"/>
</dbReference>
<evidence type="ECO:0000313" key="17">
    <source>
        <dbReference type="Proteomes" id="UP000029712"/>
    </source>
</evidence>